<proteinExistence type="predicted"/>
<name>A0ACD5HIB4_9PROT</name>
<dbReference type="EMBL" id="CP127526">
    <property type="protein sequence ID" value="XRI74657.1"/>
    <property type="molecule type" value="Genomic_DNA"/>
</dbReference>
<reference evidence="1 2" key="1">
    <citation type="journal article" date="2021" name="ISME J.">
        <title>Genomic evolution of the class Acidithiobacillia: deep-branching Proteobacteria living in extreme acidic conditions.</title>
        <authorList>
            <person name="Moya-Beltran A."/>
            <person name="Beard S."/>
            <person name="Rojas-Villalobos C."/>
            <person name="Issotta F."/>
            <person name="Gallardo Y."/>
            <person name="Ulloa R."/>
            <person name="Giaveno A."/>
            <person name="Degli Esposti M."/>
            <person name="Johnson D.B."/>
            <person name="Quatrini R."/>
        </authorList>
    </citation>
    <scope>NUCLEOTIDE SEQUENCE [LARGE SCALE GENOMIC DNA]</scope>
    <source>
        <strain evidence="1 2">GG1-14</strain>
    </source>
</reference>
<dbReference type="Proteomes" id="UP001195965">
    <property type="component" value="Chromosome"/>
</dbReference>
<evidence type="ECO:0000313" key="1">
    <source>
        <dbReference type="EMBL" id="XRI74657.1"/>
    </source>
</evidence>
<accession>A0ACD5HIB4</accession>
<sequence length="124" mass="14064">MSRTRIHRNGPAEGDLFDNALSVVVVIFGYLFFISLGLFGVWELSAYLFGPVLGPTVASVAIPLILIGAPILYVSFSPRMAWLRRALRWTWMQAREIGEAVLYRAADALYWISGPIRRWMADRF</sequence>
<organism evidence="1 2">
    <name type="scientific">Acidithiobacillus montserratensis</name>
    <dbReference type="NCBI Taxonomy" id="2729135"/>
    <lineage>
        <taxon>Bacteria</taxon>
        <taxon>Pseudomonadati</taxon>
        <taxon>Pseudomonadota</taxon>
        <taxon>Acidithiobacillia</taxon>
        <taxon>Acidithiobacillales</taxon>
        <taxon>Acidithiobacillaceae</taxon>
        <taxon>Acidithiobacillus</taxon>
    </lineage>
</organism>
<gene>
    <name evidence="1" type="ORF">HHS34_005545</name>
</gene>
<keyword evidence="2" id="KW-1185">Reference proteome</keyword>
<evidence type="ECO:0000313" key="2">
    <source>
        <dbReference type="Proteomes" id="UP001195965"/>
    </source>
</evidence>
<protein>
    <submittedName>
        <fullName evidence="1">Uncharacterized protein</fullName>
    </submittedName>
</protein>